<evidence type="ECO:0000256" key="1">
    <source>
        <dbReference type="ARBA" id="ARBA00009175"/>
    </source>
</evidence>
<keyword evidence="2" id="KW-0479">Metal-binding</keyword>
<proteinExistence type="inferred from homology"/>
<evidence type="ECO:0000313" key="6">
    <source>
        <dbReference type="Proteomes" id="UP001597492"/>
    </source>
</evidence>
<dbReference type="EMBL" id="JBHUNE010000005">
    <property type="protein sequence ID" value="MFD2757991.1"/>
    <property type="molecule type" value="Genomic_DNA"/>
</dbReference>
<dbReference type="PROSITE" id="PS51257">
    <property type="entry name" value="PROKAR_LIPOPROTEIN"/>
    <property type="match status" value="1"/>
</dbReference>
<dbReference type="Pfam" id="PF13531">
    <property type="entry name" value="SBP_bac_11"/>
    <property type="match status" value="1"/>
</dbReference>
<dbReference type="PIRSF" id="PIRSF004846">
    <property type="entry name" value="ModA"/>
    <property type="match status" value="1"/>
</dbReference>
<dbReference type="RefSeq" id="WP_019619711.1">
    <property type="nucleotide sequence ID" value="NZ_JBHUNE010000005.1"/>
</dbReference>
<comment type="similarity">
    <text evidence="1">Belongs to the bacterial solute-binding protein ModA family.</text>
</comment>
<dbReference type="PANTHER" id="PTHR30632:SF0">
    <property type="entry name" value="SULFATE-BINDING PROTEIN"/>
    <property type="match status" value="1"/>
</dbReference>
<dbReference type="InterPro" id="IPR050682">
    <property type="entry name" value="ModA/WtpA"/>
</dbReference>
<dbReference type="SUPFAM" id="SSF53850">
    <property type="entry name" value="Periplasmic binding protein-like II"/>
    <property type="match status" value="1"/>
</dbReference>
<dbReference type="Proteomes" id="UP001597492">
    <property type="component" value="Unassembled WGS sequence"/>
</dbReference>
<evidence type="ECO:0000313" key="5">
    <source>
        <dbReference type="EMBL" id="MFD2757991.1"/>
    </source>
</evidence>
<comment type="caution">
    <text evidence="5">The sequence shown here is derived from an EMBL/GenBank/DDBJ whole genome shotgun (WGS) entry which is preliminary data.</text>
</comment>
<feature type="signal peptide" evidence="4">
    <location>
        <begin position="1"/>
        <end position="23"/>
    </location>
</feature>
<dbReference type="PANTHER" id="PTHR30632">
    <property type="entry name" value="MOLYBDATE-BINDING PERIPLASMIC PROTEIN"/>
    <property type="match status" value="1"/>
</dbReference>
<sequence>MTTLRRFSIVAAAATLLLTGCSAADSPHVTSGAGNGDAAASEPVIIYAAASLQASFDELAEAFTQAHPEYSVDPITYDGSQALATQIEDGADVDVVAFASEKSIVPLTDASLIGETQLFATNTLQIAVPAGNPKGIERLDDLTDPEISVVLCAVEVPCGSASETLLDDAGLDITPVSEETNVTSVVNRIENGEADAGLVYATDVIDAGDKLEGITPDNADSAINRYPIAVSQNAKSPEAAEAFVEFVLSDEGQAILEAHGFGSAE</sequence>
<gene>
    <name evidence="5" type="primary">modA</name>
    <name evidence="5" type="ORF">ACFSW7_06330</name>
</gene>
<dbReference type="Gene3D" id="3.40.190.10">
    <property type="entry name" value="Periplasmic binding protein-like II"/>
    <property type="match status" value="2"/>
</dbReference>
<evidence type="ECO:0000256" key="4">
    <source>
        <dbReference type="SAM" id="SignalP"/>
    </source>
</evidence>
<keyword evidence="3 4" id="KW-0732">Signal</keyword>
<accession>A0ABW5UWR3</accession>
<evidence type="ECO:0000256" key="2">
    <source>
        <dbReference type="ARBA" id="ARBA00022723"/>
    </source>
</evidence>
<feature type="chain" id="PRO_5045104776" evidence="4">
    <location>
        <begin position="24"/>
        <end position="265"/>
    </location>
</feature>
<reference evidence="6" key="1">
    <citation type="journal article" date="2019" name="Int. J. Syst. Evol. Microbiol.">
        <title>The Global Catalogue of Microorganisms (GCM) 10K type strain sequencing project: providing services to taxonomists for standard genome sequencing and annotation.</title>
        <authorList>
            <consortium name="The Broad Institute Genomics Platform"/>
            <consortium name="The Broad Institute Genome Sequencing Center for Infectious Disease"/>
            <person name="Wu L."/>
            <person name="Ma J."/>
        </authorList>
    </citation>
    <scope>NUCLEOTIDE SEQUENCE [LARGE SCALE GENOMIC DNA]</scope>
    <source>
        <strain evidence="6">TISTR 1514</strain>
    </source>
</reference>
<name>A0ABW5UWR3_9MICO</name>
<dbReference type="InterPro" id="IPR005950">
    <property type="entry name" value="ModA"/>
</dbReference>
<keyword evidence="6" id="KW-1185">Reference proteome</keyword>
<evidence type="ECO:0000256" key="3">
    <source>
        <dbReference type="ARBA" id="ARBA00022729"/>
    </source>
</evidence>
<dbReference type="NCBIfam" id="TIGR01256">
    <property type="entry name" value="modA"/>
    <property type="match status" value="1"/>
</dbReference>
<protein>
    <submittedName>
        <fullName evidence="5">Molybdate ABC transporter substrate-binding protein</fullName>
    </submittedName>
</protein>
<organism evidence="5 6">
    <name type="scientific">Gulosibacter faecalis</name>
    <dbReference type="NCBI Taxonomy" id="272240"/>
    <lineage>
        <taxon>Bacteria</taxon>
        <taxon>Bacillati</taxon>
        <taxon>Actinomycetota</taxon>
        <taxon>Actinomycetes</taxon>
        <taxon>Micrococcales</taxon>
        <taxon>Microbacteriaceae</taxon>
        <taxon>Gulosibacter</taxon>
    </lineage>
</organism>